<dbReference type="AlphaFoldDB" id="A0AAD7R1H2"/>
<dbReference type="Gene3D" id="2.60.120.920">
    <property type="match status" value="1"/>
</dbReference>
<dbReference type="CDD" id="cd16040">
    <property type="entry name" value="SPRY_PRY_SNTX"/>
    <property type="match status" value="1"/>
</dbReference>
<dbReference type="InterPro" id="IPR013320">
    <property type="entry name" value="ConA-like_dom_sf"/>
</dbReference>
<dbReference type="SUPFAM" id="SSF49899">
    <property type="entry name" value="Concanavalin A-like lectins/glucanases"/>
    <property type="match status" value="1"/>
</dbReference>
<feature type="domain" description="B30.2/SPRY" evidence="5">
    <location>
        <begin position="159"/>
        <end position="353"/>
    </location>
</feature>
<evidence type="ECO:0000256" key="4">
    <source>
        <dbReference type="SAM" id="MobiDB-lite"/>
    </source>
</evidence>
<keyword evidence="7" id="KW-1185">Reference proteome</keyword>
<dbReference type="PANTHER" id="PTHR25465">
    <property type="entry name" value="B-BOX DOMAIN CONTAINING"/>
    <property type="match status" value="1"/>
</dbReference>
<dbReference type="Pfam" id="PF00622">
    <property type="entry name" value="SPRY"/>
    <property type="match status" value="1"/>
</dbReference>
<dbReference type="EMBL" id="JAINUG010001573">
    <property type="protein sequence ID" value="KAJ8355161.1"/>
    <property type="molecule type" value="Genomic_DNA"/>
</dbReference>
<keyword evidence="1" id="KW-0479">Metal-binding</keyword>
<dbReference type="GO" id="GO:0008270">
    <property type="term" value="F:zinc ion binding"/>
    <property type="evidence" value="ECO:0007669"/>
    <property type="project" value="UniProtKB-KW"/>
</dbReference>
<evidence type="ECO:0000256" key="3">
    <source>
        <dbReference type="ARBA" id="ARBA00022833"/>
    </source>
</evidence>
<keyword evidence="2" id="KW-0863">Zinc-finger</keyword>
<dbReference type="InterPro" id="IPR003879">
    <property type="entry name" value="Butyrophylin_SPRY"/>
</dbReference>
<evidence type="ECO:0000259" key="5">
    <source>
        <dbReference type="PROSITE" id="PS50188"/>
    </source>
</evidence>
<dbReference type="GO" id="GO:0005737">
    <property type="term" value="C:cytoplasm"/>
    <property type="evidence" value="ECO:0007669"/>
    <property type="project" value="UniProtKB-ARBA"/>
</dbReference>
<dbReference type="InterPro" id="IPR051051">
    <property type="entry name" value="E3_ubiq-ligase_TRIM/RNF"/>
</dbReference>
<protein>
    <recommendedName>
        <fullName evidence="5">B30.2/SPRY domain-containing protein</fullName>
    </recommendedName>
</protein>
<gene>
    <name evidence="6" type="ORF">AAFF_G00089640</name>
</gene>
<organism evidence="6 7">
    <name type="scientific">Aldrovandia affinis</name>
    <dbReference type="NCBI Taxonomy" id="143900"/>
    <lineage>
        <taxon>Eukaryota</taxon>
        <taxon>Metazoa</taxon>
        <taxon>Chordata</taxon>
        <taxon>Craniata</taxon>
        <taxon>Vertebrata</taxon>
        <taxon>Euteleostomi</taxon>
        <taxon>Actinopterygii</taxon>
        <taxon>Neopterygii</taxon>
        <taxon>Teleostei</taxon>
        <taxon>Notacanthiformes</taxon>
        <taxon>Halosauridae</taxon>
        <taxon>Aldrovandia</taxon>
    </lineage>
</organism>
<dbReference type="SMART" id="SM00589">
    <property type="entry name" value="PRY"/>
    <property type="match status" value="1"/>
</dbReference>
<evidence type="ECO:0000256" key="2">
    <source>
        <dbReference type="ARBA" id="ARBA00022771"/>
    </source>
</evidence>
<evidence type="ECO:0000313" key="7">
    <source>
        <dbReference type="Proteomes" id="UP001221898"/>
    </source>
</evidence>
<dbReference type="SMART" id="SM00449">
    <property type="entry name" value="SPRY"/>
    <property type="match status" value="1"/>
</dbReference>
<dbReference type="InterPro" id="IPR003877">
    <property type="entry name" value="SPRY_dom"/>
</dbReference>
<proteinExistence type="predicted"/>
<accession>A0AAD7R1H2</accession>
<dbReference type="PRINTS" id="PR01407">
    <property type="entry name" value="BUTYPHLNCDUF"/>
</dbReference>
<dbReference type="PANTHER" id="PTHR25465:SF5">
    <property type="entry name" value="E3 UBIQUITIN_ISG15 LIGASE TRIM25-RELATED"/>
    <property type="match status" value="1"/>
</dbReference>
<dbReference type="InterPro" id="IPR001870">
    <property type="entry name" value="B30.2/SPRY"/>
</dbReference>
<comment type="caution">
    <text evidence="6">The sequence shown here is derived from an EMBL/GenBank/DDBJ whole genome shotgun (WGS) entry which is preliminary data.</text>
</comment>
<feature type="region of interest" description="Disordered" evidence="4">
    <location>
        <begin position="140"/>
        <end position="165"/>
    </location>
</feature>
<reference evidence="6" key="1">
    <citation type="journal article" date="2023" name="Science">
        <title>Genome structures resolve the early diversification of teleost fishes.</title>
        <authorList>
            <person name="Parey E."/>
            <person name="Louis A."/>
            <person name="Montfort J."/>
            <person name="Bouchez O."/>
            <person name="Roques C."/>
            <person name="Iampietro C."/>
            <person name="Lluch J."/>
            <person name="Castinel A."/>
            <person name="Donnadieu C."/>
            <person name="Desvignes T."/>
            <person name="Floi Bucao C."/>
            <person name="Jouanno E."/>
            <person name="Wen M."/>
            <person name="Mejri S."/>
            <person name="Dirks R."/>
            <person name="Jansen H."/>
            <person name="Henkel C."/>
            <person name="Chen W.J."/>
            <person name="Zahm M."/>
            <person name="Cabau C."/>
            <person name="Klopp C."/>
            <person name="Thompson A.W."/>
            <person name="Robinson-Rechavi M."/>
            <person name="Braasch I."/>
            <person name="Lecointre G."/>
            <person name="Bobe J."/>
            <person name="Postlethwait J.H."/>
            <person name="Berthelot C."/>
            <person name="Roest Crollius H."/>
            <person name="Guiguen Y."/>
        </authorList>
    </citation>
    <scope>NUCLEOTIDE SEQUENCE</scope>
    <source>
        <strain evidence="6">NC1722</strain>
    </source>
</reference>
<dbReference type="Pfam" id="PF13765">
    <property type="entry name" value="PRY"/>
    <property type="match status" value="1"/>
</dbReference>
<evidence type="ECO:0000313" key="6">
    <source>
        <dbReference type="EMBL" id="KAJ8355161.1"/>
    </source>
</evidence>
<sequence>MSGGTPAPSEAGSSVWGYESAHERSKQKVSWWLNRSETERSVSSGYGTMSSAVSEAESELEKDTELLEKREETVARNRSGHFTIEGSDEGFKEWFKGEKVDEKQLKQKFEEEWSRREEEWRRREEEWSRREEERMATVVVDSETEGSTLPVRKRRDSIDFNPPSQPRTREDFLQYSCQLTLDPNTVYRDLRLSEGNREVTCMGQNQPYPDHPERFDCCPQVLCREGLSGRSYWEAEWRRGRGWGVGIAVSYKEISRKGAGDDAALGWNDKSWSLRCFPHGFFFWHNKECTALPVPPSSRIGVYLDHGAGTLSFYSVSDTMTLLHRVQSTFTQPLYPGFGVYGSGSSVKLCDLG</sequence>
<dbReference type="InterPro" id="IPR006574">
    <property type="entry name" value="PRY"/>
</dbReference>
<name>A0AAD7R1H2_9TELE</name>
<evidence type="ECO:0000256" key="1">
    <source>
        <dbReference type="ARBA" id="ARBA00022723"/>
    </source>
</evidence>
<dbReference type="InterPro" id="IPR043136">
    <property type="entry name" value="B30.2/SPRY_sf"/>
</dbReference>
<feature type="region of interest" description="Disordered" evidence="4">
    <location>
        <begin position="1"/>
        <end position="64"/>
    </location>
</feature>
<dbReference type="Proteomes" id="UP001221898">
    <property type="component" value="Unassembled WGS sequence"/>
</dbReference>
<dbReference type="PROSITE" id="PS50188">
    <property type="entry name" value="B302_SPRY"/>
    <property type="match status" value="1"/>
</dbReference>
<keyword evidence="3" id="KW-0862">Zinc</keyword>